<keyword evidence="2" id="KW-1185">Reference proteome</keyword>
<gene>
    <name evidence="1" type="ORF">QBZ16_001884</name>
</gene>
<evidence type="ECO:0000313" key="2">
    <source>
        <dbReference type="Proteomes" id="UP001255856"/>
    </source>
</evidence>
<proteinExistence type="predicted"/>
<reference evidence="1" key="1">
    <citation type="submission" date="2021-01" db="EMBL/GenBank/DDBJ databases">
        <authorList>
            <person name="Eckstrom K.M.E."/>
        </authorList>
    </citation>
    <scope>NUCLEOTIDE SEQUENCE</scope>
    <source>
        <strain evidence="1">UVCC 0001</strain>
    </source>
</reference>
<dbReference type="EMBL" id="JASFZW010000002">
    <property type="protein sequence ID" value="KAK2079490.1"/>
    <property type="molecule type" value="Genomic_DNA"/>
</dbReference>
<dbReference type="Proteomes" id="UP001255856">
    <property type="component" value="Unassembled WGS sequence"/>
</dbReference>
<comment type="caution">
    <text evidence="1">The sequence shown here is derived from an EMBL/GenBank/DDBJ whole genome shotgun (WGS) entry which is preliminary data.</text>
</comment>
<organism evidence="1 2">
    <name type="scientific">Prototheca wickerhamii</name>
    <dbReference type="NCBI Taxonomy" id="3111"/>
    <lineage>
        <taxon>Eukaryota</taxon>
        <taxon>Viridiplantae</taxon>
        <taxon>Chlorophyta</taxon>
        <taxon>core chlorophytes</taxon>
        <taxon>Trebouxiophyceae</taxon>
        <taxon>Chlorellales</taxon>
        <taxon>Chlorellaceae</taxon>
        <taxon>Prototheca</taxon>
    </lineage>
</organism>
<dbReference type="AlphaFoldDB" id="A0AAD9IMP2"/>
<evidence type="ECO:0000313" key="1">
    <source>
        <dbReference type="EMBL" id="KAK2079490.1"/>
    </source>
</evidence>
<accession>A0AAD9IMP2</accession>
<protein>
    <submittedName>
        <fullName evidence="1">Uncharacterized protein</fullName>
    </submittedName>
</protein>
<sequence>MDEGAQRDENFVPAALFLESLGSGAAVPKGGRPSLAQIRGIRNKIDIFENKFGPAHVSNKRPSAGRL</sequence>
<name>A0AAD9IMP2_PROWI</name>